<dbReference type="CDD" id="cd01284">
    <property type="entry name" value="Riboflavin_deaminase-reductase"/>
    <property type="match status" value="1"/>
</dbReference>
<proteinExistence type="inferred from homology"/>
<dbReference type="PANTHER" id="PTHR38011">
    <property type="entry name" value="DIHYDROFOLATE REDUCTASE FAMILY PROTEIN (AFU_ORTHOLOGUE AFUA_8G06820)"/>
    <property type="match status" value="1"/>
</dbReference>
<accession>A0A9N8P341</accession>
<keyword evidence="6 13" id="KW-0686">Riboflavin biosynthesis</keyword>
<evidence type="ECO:0000256" key="8">
    <source>
        <dbReference type="ARBA" id="ARBA00022801"/>
    </source>
</evidence>
<evidence type="ECO:0000256" key="13">
    <source>
        <dbReference type="PIRNR" id="PIRNR006769"/>
    </source>
</evidence>
<comment type="cofactor">
    <cofactor evidence="13 16">
        <name>Zn(2+)</name>
        <dbReference type="ChEBI" id="CHEBI:29105"/>
    </cofactor>
    <text evidence="13 16">Binds 1 zinc ion.</text>
</comment>
<feature type="binding site" evidence="15">
    <location>
        <position position="230"/>
    </location>
    <ligand>
        <name>NADP(+)</name>
        <dbReference type="ChEBI" id="CHEBI:58349"/>
    </ligand>
</feature>
<organism evidence="18 19">
    <name type="scientific">Flavobacterium panici</name>
    <dbReference type="NCBI Taxonomy" id="2654843"/>
    <lineage>
        <taxon>Bacteria</taxon>
        <taxon>Pseudomonadati</taxon>
        <taxon>Bacteroidota</taxon>
        <taxon>Flavobacteriia</taxon>
        <taxon>Flavobacteriales</taxon>
        <taxon>Flavobacteriaceae</taxon>
        <taxon>Flavobacterium</taxon>
    </lineage>
</organism>
<evidence type="ECO:0000256" key="11">
    <source>
        <dbReference type="ARBA" id="ARBA00023002"/>
    </source>
</evidence>
<keyword evidence="12" id="KW-0511">Multifunctional enzyme</keyword>
<feature type="binding site" evidence="16">
    <location>
        <position position="109"/>
    </location>
    <ligand>
        <name>Zn(2+)</name>
        <dbReference type="ChEBI" id="CHEBI:29105"/>
        <note>catalytic</note>
    </ligand>
</feature>
<protein>
    <recommendedName>
        <fullName evidence="13">Riboflavin biosynthesis protein RibD</fullName>
    </recommendedName>
    <domain>
        <recommendedName>
            <fullName evidence="13">Diaminohydroxyphosphoribosylaminopyrimidine deaminase</fullName>
            <shortName evidence="13">DRAP deaminase</shortName>
            <ecNumber evidence="13">3.5.4.26</ecNumber>
        </recommendedName>
        <alternativeName>
            <fullName evidence="13">Riboflavin-specific deaminase</fullName>
        </alternativeName>
    </domain>
    <domain>
        <recommendedName>
            <fullName evidence="13">5-amino-6-(5-phosphoribosylamino)uracil reductase</fullName>
            <ecNumber evidence="13">1.1.1.193</ecNumber>
        </recommendedName>
        <alternativeName>
            <fullName evidence="13">HTP reductase</fullName>
        </alternativeName>
    </domain>
</protein>
<dbReference type="EMBL" id="CAIJDE010000052">
    <property type="protein sequence ID" value="CAC9975752.1"/>
    <property type="molecule type" value="Genomic_DNA"/>
</dbReference>
<dbReference type="Pfam" id="PF00383">
    <property type="entry name" value="dCMP_cyt_deam_1"/>
    <property type="match status" value="1"/>
</dbReference>
<evidence type="ECO:0000256" key="7">
    <source>
        <dbReference type="ARBA" id="ARBA00022723"/>
    </source>
</evidence>
<evidence type="ECO:0000256" key="2">
    <source>
        <dbReference type="ARBA" id="ARBA00004882"/>
    </source>
</evidence>
<keyword evidence="7 13" id="KW-0479">Metal-binding</keyword>
<comment type="similarity">
    <text evidence="4 13">In the N-terminal section; belongs to the cytidine and deoxycytidylate deaminase family.</text>
</comment>
<dbReference type="InterPro" id="IPR002734">
    <property type="entry name" value="RibDG_C"/>
</dbReference>
<dbReference type="PROSITE" id="PS51747">
    <property type="entry name" value="CYT_DCMP_DEAMINASES_2"/>
    <property type="match status" value="1"/>
</dbReference>
<dbReference type="PROSITE" id="PS00903">
    <property type="entry name" value="CYT_DCMP_DEAMINASES_1"/>
    <property type="match status" value="1"/>
</dbReference>
<evidence type="ECO:0000256" key="9">
    <source>
        <dbReference type="ARBA" id="ARBA00022833"/>
    </source>
</evidence>
<feature type="active site" description="Proton donor" evidence="14">
    <location>
        <position position="75"/>
    </location>
</feature>
<comment type="catalytic activity">
    <reaction evidence="13">
        <text>2,5-diamino-6-hydroxy-4-(5-phosphoribosylamino)-pyrimidine + H2O + H(+) = 5-amino-6-(5-phospho-D-ribosylamino)uracil + NH4(+)</text>
        <dbReference type="Rhea" id="RHEA:21868"/>
        <dbReference type="ChEBI" id="CHEBI:15377"/>
        <dbReference type="ChEBI" id="CHEBI:15378"/>
        <dbReference type="ChEBI" id="CHEBI:28938"/>
        <dbReference type="ChEBI" id="CHEBI:58453"/>
        <dbReference type="ChEBI" id="CHEBI:58614"/>
        <dbReference type="EC" id="3.5.4.26"/>
    </reaction>
</comment>
<keyword evidence="10 13" id="KW-0521">NADP</keyword>
<feature type="binding site" evidence="15">
    <location>
        <position position="179"/>
    </location>
    <ligand>
        <name>NADP(+)</name>
        <dbReference type="ChEBI" id="CHEBI:58349"/>
    </ligand>
</feature>
<feature type="binding site" evidence="16">
    <location>
        <position position="100"/>
    </location>
    <ligand>
        <name>Zn(2+)</name>
        <dbReference type="ChEBI" id="CHEBI:29105"/>
        <note>catalytic</note>
    </ligand>
</feature>
<evidence type="ECO:0000256" key="1">
    <source>
        <dbReference type="ARBA" id="ARBA00002151"/>
    </source>
</evidence>
<evidence type="ECO:0000313" key="19">
    <source>
        <dbReference type="Proteomes" id="UP000533639"/>
    </source>
</evidence>
<evidence type="ECO:0000256" key="10">
    <source>
        <dbReference type="ARBA" id="ARBA00022857"/>
    </source>
</evidence>
<feature type="binding site" evidence="15">
    <location>
        <position position="200"/>
    </location>
    <ligand>
        <name>NADP(+)</name>
        <dbReference type="ChEBI" id="CHEBI:58349"/>
    </ligand>
</feature>
<evidence type="ECO:0000256" key="5">
    <source>
        <dbReference type="ARBA" id="ARBA00007417"/>
    </source>
</evidence>
<dbReference type="GO" id="GO:0008270">
    <property type="term" value="F:zinc ion binding"/>
    <property type="evidence" value="ECO:0007669"/>
    <property type="project" value="InterPro"/>
</dbReference>
<evidence type="ECO:0000259" key="17">
    <source>
        <dbReference type="PROSITE" id="PS51747"/>
    </source>
</evidence>
<keyword evidence="11 13" id="KW-0560">Oxidoreductase</keyword>
<dbReference type="Gene3D" id="3.40.430.10">
    <property type="entry name" value="Dihydrofolate Reductase, subunit A"/>
    <property type="match status" value="1"/>
</dbReference>
<evidence type="ECO:0000256" key="3">
    <source>
        <dbReference type="ARBA" id="ARBA00004910"/>
    </source>
</evidence>
<evidence type="ECO:0000256" key="14">
    <source>
        <dbReference type="PIRSR" id="PIRSR006769-1"/>
    </source>
</evidence>
<dbReference type="InterPro" id="IPR024072">
    <property type="entry name" value="DHFR-like_dom_sf"/>
</dbReference>
<evidence type="ECO:0000256" key="6">
    <source>
        <dbReference type="ARBA" id="ARBA00022619"/>
    </source>
</evidence>
<comment type="catalytic activity">
    <reaction evidence="13">
        <text>5-amino-6-(5-phospho-D-ribitylamino)uracil + NADP(+) = 5-amino-6-(5-phospho-D-ribosylamino)uracil + NADPH + H(+)</text>
        <dbReference type="Rhea" id="RHEA:17845"/>
        <dbReference type="ChEBI" id="CHEBI:15378"/>
        <dbReference type="ChEBI" id="CHEBI:57783"/>
        <dbReference type="ChEBI" id="CHEBI:58349"/>
        <dbReference type="ChEBI" id="CHEBI:58421"/>
        <dbReference type="ChEBI" id="CHEBI:58453"/>
        <dbReference type="EC" id="1.1.1.193"/>
    </reaction>
</comment>
<dbReference type="Pfam" id="PF01872">
    <property type="entry name" value="RibD_C"/>
    <property type="match status" value="1"/>
</dbReference>
<dbReference type="GO" id="GO:0009231">
    <property type="term" value="P:riboflavin biosynthetic process"/>
    <property type="evidence" value="ECO:0007669"/>
    <property type="project" value="UniProtKB-KW"/>
</dbReference>
<feature type="binding site" evidence="15">
    <location>
        <begin position="315"/>
        <end position="321"/>
    </location>
    <ligand>
        <name>NADP(+)</name>
        <dbReference type="ChEBI" id="CHEBI:58349"/>
    </ligand>
</feature>
<dbReference type="EC" id="1.1.1.193" evidence="13"/>
<dbReference type="GO" id="GO:0008703">
    <property type="term" value="F:5-amino-6-(5-phosphoribosylamino)uracil reductase activity"/>
    <property type="evidence" value="ECO:0007669"/>
    <property type="project" value="UniProtKB-EC"/>
</dbReference>
<comment type="caution">
    <text evidence="18">The sequence shown here is derived from an EMBL/GenBank/DDBJ whole genome shotgun (WGS) entry which is preliminary data.</text>
</comment>
<dbReference type="SUPFAM" id="SSF53597">
    <property type="entry name" value="Dihydrofolate reductase-like"/>
    <property type="match status" value="1"/>
</dbReference>
<dbReference type="PIRSF" id="PIRSF006769">
    <property type="entry name" value="RibD"/>
    <property type="match status" value="1"/>
</dbReference>
<dbReference type="EC" id="3.5.4.26" evidence="13"/>
<dbReference type="PANTHER" id="PTHR38011:SF7">
    <property type="entry name" value="2,5-DIAMINO-6-RIBOSYLAMINO-4(3H)-PYRIMIDINONE 5'-PHOSPHATE REDUCTASE"/>
    <property type="match status" value="1"/>
</dbReference>
<feature type="binding site" evidence="15">
    <location>
        <position position="214"/>
    </location>
    <ligand>
        <name>substrate</name>
    </ligand>
</feature>
<feature type="binding site" evidence="15">
    <location>
        <position position="313"/>
    </location>
    <ligand>
        <name>substrate</name>
    </ligand>
</feature>
<feature type="binding site" evidence="15">
    <location>
        <position position="237"/>
    </location>
    <ligand>
        <name>substrate</name>
    </ligand>
</feature>
<dbReference type="InterPro" id="IPR050765">
    <property type="entry name" value="Riboflavin_Biosynth_HTPR"/>
</dbReference>
<feature type="binding site" evidence="15">
    <location>
        <position position="234"/>
    </location>
    <ligand>
        <name>substrate</name>
    </ligand>
</feature>
<feature type="binding site" evidence="15">
    <location>
        <position position="226"/>
    </location>
    <ligand>
        <name>NADP(+)</name>
        <dbReference type="ChEBI" id="CHEBI:58349"/>
    </ligand>
</feature>
<dbReference type="AlphaFoldDB" id="A0A9N8P341"/>
<comment type="pathway">
    <text evidence="2 13">Cofactor biosynthesis; riboflavin biosynthesis; 5-amino-6-(D-ribitylamino)uracil from GTP: step 2/4.</text>
</comment>
<keyword evidence="9 13" id="KW-0862">Zinc</keyword>
<dbReference type="InterPro" id="IPR016193">
    <property type="entry name" value="Cytidine_deaminase-like"/>
</dbReference>
<sequence>MFCFATIITILDSKLKNNYFCRVNIHEKYIKRCIELAKNGFGTTYPNPMVGSVIVYEDKIIGEGWHKKAGEPHAEVNAVRSVKDKSLLKKATIYVSLEPCSHFGKTPPCCDLIIANEIPNVIVGTVDPNEKVAGRGIKKLVEAGANVTVGILEDECNELNKRFFTFHKKKRPYIILKWAESQDGFLAPEKADDQERKPVWITNKYSRQLVHKWRSEEQAILAGTQTVVDDNPKLNVRDWSGNNPVRVILDQNNRISKDSFVFDESVKTIVFSKSEENVSTENTIFEKIDFDENMIENILSVLYQHQIQSIIIEGGRQTLQSFIDQNIWDEARIFVGKNTFEKGTKAPKLQKKNAIKTYIQNDELIYVRNND</sequence>
<evidence type="ECO:0000256" key="16">
    <source>
        <dbReference type="PIRSR" id="PIRSR006769-3"/>
    </source>
</evidence>
<dbReference type="GO" id="GO:0008835">
    <property type="term" value="F:diaminohydroxyphosphoribosylaminopyrimidine deaminase activity"/>
    <property type="evidence" value="ECO:0007669"/>
    <property type="project" value="UniProtKB-EC"/>
</dbReference>
<gene>
    <name evidence="18" type="primary">ribD</name>
    <name evidence="18" type="ORF">FLAPXU55_03468</name>
</gene>
<dbReference type="NCBIfam" id="TIGR00326">
    <property type="entry name" value="eubact_ribD"/>
    <property type="match status" value="1"/>
</dbReference>
<feature type="domain" description="CMP/dCMP-type deaminase" evidence="17">
    <location>
        <begin position="24"/>
        <end position="148"/>
    </location>
</feature>
<keyword evidence="19" id="KW-1185">Reference proteome</keyword>
<evidence type="ECO:0000256" key="4">
    <source>
        <dbReference type="ARBA" id="ARBA00005259"/>
    </source>
</evidence>
<dbReference type="InterPro" id="IPR016192">
    <property type="entry name" value="APOBEC/CMP_deaminase_Zn-bd"/>
</dbReference>
<name>A0A9N8P341_9FLAO</name>
<evidence type="ECO:0000256" key="12">
    <source>
        <dbReference type="ARBA" id="ARBA00023268"/>
    </source>
</evidence>
<dbReference type="FunFam" id="3.40.140.10:FF:000025">
    <property type="entry name" value="Riboflavin biosynthesis protein RibD"/>
    <property type="match status" value="1"/>
</dbReference>
<dbReference type="InterPro" id="IPR002125">
    <property type="entry name" value="CMP_dCMP_dom"/>
</dbReference>
<comment type="similarity">
    <text evidence="5 13">In the C-terminal section; belongs to the HTP reductase family.</text>
</comment>
<feature type="binding site" evidence="16">
    <location>
        <position position="73"/>
    </location>
    <ligand>
        <name>Zn(2+)</name>
        <dbReference type="ChEBI" id="CHEBI:29105"/>
        <note>catalytic</note>
    </ligand>
</feature>
<dbReference type="SUPFAM" id="SSF53927">
    <property type="entry name" value="Cytidine deaminase-like"/>
    <property type="match status" value="1"/>
</dbReference>
<dbReference type="Gene3D" id="3.40.140.10">
    <property type="entry name" value="Cytidine Deaminase, domain 2"/>
    <property type="match status" value="1"/>
</dbReference>
<dbReference type="Proteomes" id="UP000533639">
    <property type="component" value="Unassembled WGS sequence"/>
</dbReference>
<keyword evidence="8 13" id="KW-0378">Hydrolase</keyword>
<dbReference type="InterPro" id="IPR004794">
    <property type="entry name" value="Eubact_RibD"/>
</dbReference>
<reference evidence="18 19" key="1">
    <citation type="submission" date="2020-06" db="EMBL/GenBank/DDBJ databases">
        <authorList>
            <person name="Criscuolo A."/>
        </authorList>
    </citation>
    <scope>NUCLEOTIDE SEQUENCE [LARGE SCALE GENOMIC DNA]</scope>
    <source>
        <strain evidence="18">PXU-55</strain>
    </source>
</reference>
<comment type="pathway">
    <text evidence="3 13">Cofactor biosynthesis; riboflavin biosynthesis; 5-amino-6-(D-ribitylamino)uracil from GTP: step 3/4.</text>
</comment>
<evidence type="ECO:0000256" key="15">
    <source>
        <dbReference type="PIRSR" id="PIRSR006769-2"/>
    </source>
</evidence>
<evidence type="ECO:0000313" key="18">
    <source>
        <dbReference type="EMBL" id="CAC9975752.1"/>
    </source>
</evidence>
<comment type="function">
    <text evidence="1 13">Converts 2,5-diamino-6-(ribosylamino)-4(3h)-pyrimidinone 5'-phosphate into 5-amino-6-(ribosylamino)-2,4(1h,3h)-pyrimidinedione 5'-phosphate.</text>
</comment>